<dbReference type="UniPathway" id="UPA00241">
    <property type="reaction ID" value="UER00356"/>
</dbReference>
<dbReference type="GO" id="GO:0015937">
    <property type="term" value="P:coenzyme A biosynthetic process"/>
    <property type="evidence" value="ECO:0007669"/>
    <property type="project" value="UniProtKB-UniRule"/>
</dbReference>
<sequence length="213" mass="22653">MIVLGLTGSIGMGKTTTTAMFADEGALIWNADEAVHRLYARGGAAVEAVAEAFPGVVVDGAVDRTRLAAALGQDAQAFRQLEAIVHPLVLKGRLEDLEAAERRGVRLAVLDIPLLFETGGDEAVDAVVVVTASPEVQAQRVLARPGMTRERFDAILARQLPDADKRRRADFIVDTGGGLEAARAQVREIVGTVLAPDWTSPRRGLSPDAKPIQ</sequence>
<keyword evidence="3 5" id="KW-0067">ATP-binding</keyword>
<keyword evidence="5 7" id="KW-0418">Kinase</keyword>
<dbReference type="GO" id="GO:0004140">
    <property type="term" value="F:dephospho-CoA kinase activity"/>
    <property type="evidence" value="ECO:0007669"/>
    <property type="project" value="UniProtKB-UniRule"/>
</dbReference>
<accession>A0A7X5YIS7</accession>
<organism evidence="7 8">
    <name type="scientific">Brevundimonas alba</name>
    <dbReference type="NCBI Taxonomy" id="74314"/>
    <lineage>
        <taxon>Bacteria</taxon>
        <taxon>Pseudomonadati</taxon>
        <taxon>Pseudomonadota</taxon>
        <taxon>Alphaproteobacteria</taxon>
        <taxon>Caulobacterales</taxon>
        <taxon>Caulobacteraceae</taxon>
        <taxon>Brevundimonas</taxon>
    </lineage>
</organism>
<feature type="binding site" evidence="5">
    <location>
        <begin position="11"/>
        <end position="16"/>
    </location>
    <ligand>
        <name>ATP</name>
        <dbReference type="ChEBI" id="CHEBI:30616"/>
    </ligand>
</feature>
<dbReference type="EMBL" id="JAATJM010000001">
    <property type="protein sequence ID" value="NJC40722.1"/>
    <property type="molecule type" value="Genomic_DNA"/>
</dbReference>
<comment type="subcellular location">
    <subcellularLocation>
        <location evidence="5">Cytoplasm</location>
    </subcellularLocation>
</comment>
<comment type="caution">
    <text evidence="7">The sequence shown here is derived from an EMBL/GenBank/DDBJ whole genome shotgun (WGS) entry which is preliminary data.</text>
</comment>
<dbReference type="GO" id="GO:0005737">
    <property type="term" value="C:cytoplasm"/>
    <property type="evidence" value="ECO:0007669"/>
    <property type="project" value="UniProtKB-SubCell"/>
</dbReference>
<dbReference type="CDD" id="cd02022">
    <property type="entry name" value="DPCK"/>
    <property type="match status" value="1"/>
</dbReference>
<comment type="pathway">
    <text evidence="5">Cofactor biosynthesis; coenzyme A biosynthesis; CoA from (R)-pantothenate: step 5/5.</text>
</comment>
<evidence type="ECO:0000256" key="4">
    <source>
        <dbReference type="ARBA" id="ARBA00022993"/>
    </source>
</evidence>
<evidence type="ECO:0000313" key="8">
    <source>
        <dbReference type="Proteomes" id="UP000587415"/>
    </source>
</evidence>
<dbReference type="SUPFAM" id="SSF52540">
    <property type="entry name" value="P-loop containing nucleoside triphosphate hydrolases"/>
    <property type="match status" value="1"/>
</dbReference>
<keyword evidence="5 7" id="KW-0808">Transferase</keyword>
<evidence type="ECO:0000256" key="2">
    <source>
        <dbReference type="ARBA" id="ARBA00022741"/>
    </source>
</evidence>
<evidence type="ECO:0000256" key="3">
    <source>
        <dbReference type="ARBA" id="ARBA00022840"/>
    </source>
</evidence>
<protein>
    <recommendedName>
        <fullName evidence="5 6">Dephospho-CoA kinase</fullName>
        <ecNumber evidence="5 6">2.7.1.24</ecNumber>
    </recommendedName>
    <alternativeName>
        <fullName evidence="5">Dephosphocoenzyme A kinase</fullName>
    </alternativeName>
</protein>
<name>A0A7X5YIS7_9CAUL</name>
<dbReference type="PANTHER" id="PTHR10695">
    <property type="entry name" value="DEPHOSPHO-COA KINASE-RELATED"/>
    <property type="match status" value="1"/>
</dbReference>
<reference evidence="7 8" key="1">
    <citation type="submission" date="2020-03" db="EMBL/GenBank/DDBJ databases">
        <title>Genomic Encyclopedia of Type Strains, Phase IV (KMG-IV): sequencing the most valuable type-strain genomes for metagenomic binning, comparative biology and taxonomic classification.</title>
        <authorList>
            <person name="Goeker M."/>
        </authorList>
    </citation>
    <scope>NUCLEOTIDE SEQUENCE [LARGE SCALE GENOMIC DNA]</scope>
    <source>
        <strain evidence="7 8">DSM 4736</strain>
    </source>
</reference>
<comment type="similarity">
    <text evidence="1 5">Belongs to the CoaE family.</text>
</comment>
<evidence type="ECO:0000256" key="6">
    <source>
        <dbReference type="NCBIfam" id="TIGR00152"/>
    </source>
</evidence>
<comment type="function">
    <text evidence="5">Catalyzes the phosphorylation of the 3'-hydroxyl group of dephosphocoenzyme A to form coenzyme A.</text>
</comment>
<evidence type="ECO:0000256" key="1">
    <source>
        <dbReference type="ARBA" id="ARBA00009018"/>
    </source>
</evidence>
<dbReference type="EC" id="2.7.1.24" evidence="5 6"/>
<dbReference type="InterPro" id="IPR001977">
    <property type="entry name" value="Depp_CoAkinase"/>
</dbReference>
<dbReference type="InterPro" id="IPR027417">
    <property type="entry name" value="P-loop_NTPase"/>
</dbReference>
<dbReference type="NCBIfam" id="TIGR00152">
    <property type="entry name" value="dephospho-CoA kinase"/>
    <property type="match status" value="1"/>
</dbReference>
<dbReference type="AlphaFoldDB" id="A0A7X5YIS7"/>
<dbReference type="PANTHER" id="PTHR10695:SF46">
    <property type="entry name" value="BIFUNCTIONAL COENZYME A SYNTHASE-RELATED"/>
    <property type="match status" value="1"/>
</dbReference>
<gene>
    <name evidence="5" type="primary">coaE</name>
    <name evidence="7" type="ORF">GGQ87_000980</name>
</gene>
<evidence type="ECO:0000256" key="5">
    <source>
        <dbReference type="HAMAP-Rule" id="MF_00376"/>
    </source>
</evidence>
<dbReference type="PROSITE" id="PS51219">
    <property type="entry name" value="DPCK"/>
    <property type="match status" value="1"/>
</dbReference>
<dbReference type="HAMAP" id="MF_00376">
    <property type="entry name" value="Dephospho_CoA_kinase"/>
    <property type="match status" value="1"/>
</dbReference>
<dbReference type="RefSeq" id="WP_168045578.1">
    <property type="nucleotide sequence ID" value="NZ_JAATJM010000001.1"/>
</dbReference>
<dbReference type="Proteomes" id="UP000587415">
    <property type="component" value="Unassembled WGS sequence"/>
</dbReference>
<comment type="catalytic activity">
    <reaction evidence="5">
        <text>3'-dephospho-CoA + ATP = ADP + CoA + H(+)</text>
        <dbReference type="Rhea" id="RHEA:18245"/>
        <dbReference type="ChEBI" id="CHEBI:15378"/>
        <dbReference type="ChEBI" id="CHEBI:30616"/>
        <dbReference type="ChEBI" id="CHEBI:57287"/>
        <dbReference type="ChEBI" id="CHEBI:57328"/>
        <dbReference type="ChEBI" id="CHEBI:456216"/>
        <dbReference type="EC" id="2.7.1.24"/>
    </reaction>
</comment>
<dbReference type="Gene3D" id="3.40.50.300">
    <property type="entry name" value="P-loop containing nucleotide triphosphate hydrolases"/>
    <property type="match status" value="1"/>
</dbReference>
<keyword evidence="2 5" id="KW-0547">Nucleotide-binding</keyword>
<evidence type="ECO:0000313" key="7">
    <source>
        <dbReference type="EMBL" id="NJC40722.1"/>
    </source>
</evidence>
<keyword evidence="4 5" id="KW-0173">Coenzyme A biosynthesis</keyword>
<keyword evidence="8" id="KW-1185">Reference proteome</keyword>
<dbReference type="Pfam" id="PF01121">
    <property type="entry name" value="CoaE"/>
    <property type="match status" value="1"/>
</dbReference>
<proteinExistence type="inferred from homology"/>
<dbReference type="GO" id="GO:0005524">
    <property type="term" value="F:ATP binding"/>
    <property type="evidence" value="ECO:0007669"/>
    <property type="project" value="UniProtKB-UniRule"/>
</dbReference>
<keyword evidence="5" id="KW-0963">Cytoplasm</keyword>